<sequence>MAGTDPSVLSLTEYDARSVTHLFFFFLILKSNTLATVFQRVNRKGLDNLSHSLLV</sequence>
<proteinExistence type="predicted"/>
<dbReference type="Proteomes" id="UP000029452">
    <property type="component" value="Unassembled WGS sequence"/>
</dbReference>
<name>A0A094X202_9BACT</name>
<evidence type="ECO:0000313" key="2">
    <source>
        <dbReference type="EMBL" id="KGA92554.1"/>
    </source>
</evidence>
<feature type="transmembrane region" description="Helical" evidence="1">
    <location>
        <begin position="20"/>
        <end position="38"/>
    </location>
</feature>
<keyword evidence="1" id="KW-0472">Membrane</keyword>
<dbReference type="PATRIC" id="fig|178606.4.peg.2684"/>
<dbReference type="AlphaFoldDB" id="A0A094X202"/>
<evidence type="ECO:0000256" key="1">
    <source>
        <dbReference type="SAM" id="Phobius"/>
    </source>
</evidence>
<protein>
    <submittedName>
        <fullName evidence="2">Uncharacterized protein</fullName>
    </submittedName>
</protein>
<reference evidence="2 3" key="1">
    <citation type="submission" date="2014-06" db="EMBL/GenBank/DDBJ databases">
        <title>Draft genome sequence of iron oxidizing acidophile Leptospirillum ferriphilum DSM14647.</title>
        <authorList>
            <person name="Cardenas J.P."/>
            <person name="Lazcano M."/>
            <person name="Ossandon F.J."/>
            <person name="Corbett M."/>
            <person name="Holmes D.S."/>
            <person name="Watkin E."/>
        </authorList>
    </citation>
    <scope>NUCLEOTIDE SEQUENCE [LARGE SCALE GENOMIC DNA]</scope>
    <source>
        <strain evidence="2 3">DSM 14647</strain>
    </source>
</reference>
<gene>
    <name evidence="2" type="ORF">LptCag_0006</name>
</gene>
<evidence type="ECO:0000313" key="3">
    <source>
        <dbReference type="Proteomes" id="UP000029452"/>
    </source>
</evidence>
<keyword evidence="1" id="KW-1133">Transmembrane helix</keyword>
<organism evidence="2 3">
    <name type="scientific">Leptospirillum ferriphilum</name>
    <dbReference type="NCBI Taxonomy" id="178606"/>
    <lineage>
        <taxon>Bacteria</taxon>
        <taxon>Pseudomonadati</taxon>
        <taxon>Nitrospirota</taxon>
        <taxon>Nitrospiria</taxon>
        <taxon>Nitrospirales</taxon>
        <taxon>Nitrospiraceae</taxon>
        <taxon>Leptospirillum</taxon>
    </lineage>
</organism>
<keyword evidence="1" id="KW-0812">Transmembrane</keyword>
<dbReference type="EMBL" id="JPGK01000015">
    <property type="protein sequence ID" value="KGA92554.1"/>
    <property type="molecule type" value="Genomic_DNA"/>
</dbReference>
<accession>A0A094X202</accession>
<comment type="caution">
    <text evidence="2">The sequence shown here is derived from an EMBL/GenBank/DDBJ whole genome shotgun (WGS) entry which is preliminary data.</text>
</comment>